<dbReference type="SUPFAM" id="SSF55874">
    <property type="entry name" value="ATPase domain of HSP90 chaperone/DNA topoisomerase II/histidine kinase"/>
    <property type="match status" value="1"/>
</dbReference>
<dbReference type="Pfam" id="PF06580">
    <property type="entry name" value="His_kinase"/>
    <property type="match status" value="1"/>
</dbReference>
<feature type="domain" description="PAS" evidence="2">
    <location>
        <begin position="13"/>
        <end position="69"/>
    </location>
</feature>
<dbReference type="NCBIfam" id="TIGR00229">
    <property type="entry name" value="sensory_box"/>
    <property type="match status" value="2"/>
</dbReference>
<evidence type="ECO:0000256" key="1">
    <source>
        <dbReference type="SAM" id="Coils"/>
    </source>
</evidence>
<dbReference type="InterPro" id="IPR000700">
    <property type="entry name" value="PAS-assoc_C"/>
</dbReference>
<evidence type="ECO:0000259" key="2">
    <source>
        <dbReference type="PROSITE" id="PS50112"/>
    </source>
</evidence>
<dbReference type="PANTHER" id="PTHR34220">
    <property type="entry name" value="SENSOR HISTIDINE KINASE YPDA"/>
    <property type="match status" value="1"/>
</dbReference>
<keyword evidence="1" id="KW-0175">Coiled coil</keyword>
<dbReference type="EMBL" id="MCRM02000024">
    <property type="protein sequence ID" value="PNV73291.1"/>
    <property type="molecule type" value="Genomic_DNA"/>
</dbReference>
<reference evidence="4" key="1">
    <citation type="submission" date="2018-01" db="EMBL/GenBank/DDBJ databases">
        <title>Genomic characterization of Leptospira inadai serogroup Lyme isolated from captured rat in Brazil and comparative analysis with human reference strain.</title>
        <authorList>
            <person name="Moreno L.Z."/>
            <person name="Loureiro A.P."/>
            <person name="Miraglia F."/>
            <person name="Kremer F.S."/>
            <person name="Eslabao M.R."/>
            <person name="Dellagostin O.A."/>
            <person name="Lilenbaum W."/>
            <person name="Moreno A.M."/>
        </authorList>
    </citation>
    <scope>NUCLEOTIDE SEQUENCE [LARGE SCALE GENOMIC DNA]</scope>
    <source>
        <strain evidence="4">M34/99</strain>
    </source>
</reference>
<dbReference type="Proteomes" id="UP000094669">
    <property type="component" value="Unassembled WGS sequence"/>
</dbReference>
<dbReference type="PROSITE" id="PS50112">
    <property type="entry name" value="PAS"/>
    <property type="match status" value="2"/>
</dbReference>
<accession>A0ABX4YF02</accession>
<dbReference type="SMART" id="SM00091">
    <property type="entry name" value="PAS"/>
    <property type="match status" value="2"/>
</dbReference>
<feature type="domain" description="PAC" evidence="3">
    <location>
        <begin position="215"/>
        <end position="267"/>
    </location>
</feature>
<proteinExistence type="predicted"/>
<dbReference type="Pfam" id="PF13426">
    <property type="entry name" value="PAS_9"/>
    <property type="match status" value="1"/>
</dbReference>
<protein>
    <submittedName>
        <fullName evidence="4">Histidine kinase</fullName>
    </submittedName>
</protein>
<keyword evidence="5" id="KW-1185">Reference proteome</keyword>
<dbReference type="Gene3D" id="3.30.565.10">
    <property type="entry name" value="Histidine kinase-like ATPase, C-terminal domain"/>
    <property type="match status" value="1"/>
</dbReference>
<dbReference type="Pfam" id="PF00989">
    <property type="entry name" value="PAS"/>
    <property type="match status" value="1"/>
</dbReference>
<comment type="caution">
    <text evidence="4">The sequence shown here is derived from an EMBL/GenBank/DDBJ whole genome shotgun (WGS) entry which is preliminary data.</text>
</comment>
<name>A0ABX4YF02_9LEPT</name>
<dbReference type="PANTHER" id="PTHR34220:SF7">
    <property type="entry name" value="SENSOR HISTIDINE KINASE YPDA"/>
    <property type="match status" value="1"/>
</dbReference>
<evidence type="ECO:0000313" key="4">
    <source>
        <dbReference type="EMBL" id="PNV73291.1"/>
    </source>
</evidence>
<dbReference type="InterPro" id="IPR010559">
    <property type="entry name" value="Sig_transdc_His_kin_internal"/>
</dbReference>
<keyword evidence="4" id="KW-0418">Kinase</keyword>
<feature type="coiled-coil region" evidence="1">
    <location>
        <begin position="251"/>
        <end position="278"/>
    </location>
</feature>
<dbReference type="InterPro" id="IPR001610">
    <property type="entry name" value="PAC"/>
</dbReference>
<evidence type="ECO:0000313" key="5">
    <source>
        <dbReference type="Proteomes" id="UP000094669"/>
    </source>
</evidence>
<gene>
    <name evidence="4" type="ORF">BES34_017500</name>
</gene>
<evidence type="ECO:0000259" key="3">
    <source>
        <dbReference type="PROSITE" id="PS50113"/>
    </source>
</evidence>
<dbReference type="GO" id="GO:0016301">
    <property type="term" value="F:kinase activity"/>
    <property type="evidence" value="ECO:0007669"/>
    <property type="project" value="UniProtKB-KW"/>
</dbReference>
<organism evidence="4 5">
    <name type="scientific">Leptospira inadai serovar Lyme</name>
    <dbReference type="NCBI Taxonomy" id="293084"/>
    <lineage>
        <taxon>Bacteria</taxon>
        <taxon>Pseudomonadati</taxon>
        <taxon>Spirochaetota</taxon>
        <taxon>Spirochaetia</taxon>
        <taxon>Leptospirales</taxon>
        <taxon>Leptospiraceae</taxon>
        <taxon>Leptospira</taxon>
    </lineage>
</organism>
<dbReference type="InterPro" id="IPR013767">
    <property type="entry name" value="PAS_fold"/>
</dbReference>
<dbReference type="SMART" id="SM00086">
    <property type="entry name" value="PAC"/>
    <property type="match status" value="1"/>
</dbReference>
<dbReference type="RefSeq" id="WP_010410835.1">
    <property type="nucleotide sequence ID" value="NZ_MCRM02000024.1"/>
</dbReference>
<dbReference type="CDD" id="cd00130">
    <property type="entry name" value="PAS"/>
    <property type="match status" value="2"/>
</dbReference>
<keyword evidence="4" id="KW-0808">Transferase</keyword>
<dbReference type="InterPro" id="IPR050640">
    <property type="entry name" value="Bact_2-comp_sensor_kinase"/>
</dbReference>
<dbReference type="SUPFAM" id="SSF55785">
    <property type="entry name" value="PYP-like sensor domain (PAS domain)"/>
    <property type="match status" value="2"/>
</dbReference>
<dbReference type="InterPro" id="IPR035965">
    <property type="entry name" value="PAS-like_dom_sf"/>
</dbReference>
<sequence length="459" mass="53238">MTDANFYDRIFQNGSGVPNVLENIPVLIMAVDESSRIVFWNRELEKITGYSYTEVTEDTEHFFSLLLPNQEYRRSVTDILLRSDNHFENWEIELKTKTNETKTVSWSRVPAQLSDSKETNWTIGIDVTQRVDVERNLQKSVKILSDFQTALNAVSIVAITDKRGTIIYSNDNFCKISGYSKDELLGQNHRIINSGYHDAEFFRHLWHTISQGKIWRGEIRNKAKDGRFYWVDTTISPIFDDKGKPFQYLVIRNEITERKEAEEKARLAEHSLKTFQDRMSPHFLFNTLSIIHSYLETNSALADSAILMLAENYRFLIDNASKQLVPFDIEWQFMENYINLLKLRFQDFMDVEISKEGDFRKSVLPPLILQPLVENSYIHGIRDRNGRGKIWVHARIVGERTTITIRDNGEGIKSNVNHSRTLGNIAERLKYFLFGSELKIDNHPEGGAIVTVAFDKPKN</sequence>
<dbReference type="Gene3D" id="3.30.450.20">
    <property type="entry name" value="PAS domain"/>
    <property type="match status" value="2"/>
</dbReference>
<dbReference type="InterPro" id="IPR000014">
    <property type="entry name" value="PAS"/>
</dbReference>
<dbReference type="PROSITE" id="PS50113">
    <property type="entry name" value="PAC"/>
    <property type="match status" value="1"/>
</dbReference>
<feature type="domain" description="PAS" evidence="2">
    <location>
        <begin position="157"/>
        <end position="188"/>
    </location>
</feature>
<dbReference type="InterPro" id="IPR036890">
    <property type="entry name" value="HATPase_C_sf"/>
</dbReference>